<dbReference type="SMART" id="SM00999">
    <property type="entry name" value="Aerolysin"/>
    <property type="match status" value="1"/>
</dbReference>
<feature type="region of interest" description="Disordered" evidence="3">
    <location>
        <begin position="564"/>
        <end position="604"/>
    </location>
</feature>
<protein>
    <submittedName>
        <fullName evidence="5">Aerolysin family beta-barrel pore-forming toxin</fullName>
    </submittedName>
</protein>
<dbReference type="InterPro" id="IPR011024">
    <property type="entry name" value="G_crystallin-like"/>
</dbReference>
<feature type="domain" description="Aerolysin-like C-terminal" evidence="4">
    <location>
        <begin position="222"/>
        <end position="588"/>
    </location>
</feature>
<evidence type="ECO:0000259" key="4">
    <source>
        <dbReference type="SMART" id="SM00999"/>
    </source>
</evidence>
<dbReference type="Gene3D" id="2.170.15.10">
    <property type="entry name" value="Proaerolysin, chain A, domain 3"/>
    <property type="match status" value="1"/>
</dbReference>
<dbReference type="Pfam" id="PF01117">
    <property type="entry name" value="Aerolysin"/>
    <property type="match status" value="1"/>
</dbReference>
<evidence type="ECO:0000256" key="3">
    <source>
        <dbReference type="SAM" id="MobiDB-lite"/>
    </source>
</evidence>
<sequence length="847" mass="89371">MGTRSPLGIVTASIGASASRRASSGEGVPYGPAGRSGQAPGSPDCSVMAASSPRPYVPDPSRSRAASGGRAAAAAIRVRSRGRIEVPGRGCGAGEAGVEPRMRDGIATQRDKSWFREIPVEPTAFSAANYEGTGMVLSPGRYPPGRLQPYAGKDVRSIRIPAGYEVTFCESADFGGRRRTLVADTPDLGDFAGVASSLVVEAARPPSLAQDARGDHVIRDVRDVEDMKFRVASDPGLIHALADLADLLGYGWCGGTHYGKVGRGFDVTRVTPTLVTPAPEGVGAEPYYLVQARYNKDDPYVQGPMEEDRLKIYLYGFRVLIDPSSLTYGKALLQDMEPTAISSYVPENHHGKDDSATIAFEYQLATTVTHTTSLTLTEGAKVTVGATWGAGALFTKAEFSVGFEVSFAAEEGWSDSTATTHTDWLKHQYTTVLPAKSKRLVTLVASRTRAEVPYTAQAVVGFDVMFEGFLRWGGNARSDHPKDRPRHRAAFGTRRFTGFQHIVDLYEHRHIAGYSEWDWAWAENAGKDRLDRILKFLRGNVLMPVSGKFAGVRGTSVSIVSAEPVPLSTPLTPPPPDKTVGTGKPAGQPAGQPTGQPTGQPVTDPRVWEALPLGTPAADIAVAGNGAAWAVARDGGLYRREPGGGAWARIPEVRANRVAADAAGNAWIVNQGGGVNRVVRQEHAGAVSYGVLPPGDGPTPPLSDAVDIAAGPDGAVWIIAGAETGGNRPVKRWAQSAWEDAGGAAVAISVAPDGVPWITDAQGTLSALLGGTWATKGAGASDLAWSPAQPPTLWAVGSDSGAPAVRRWTDSGWDPAPAGPAIRVATSHDGLPWRIDPTGEIHRLLRP</sequence>
<reference evidence="5 6" key="1">
    <citation type="submission" date="2018-09" db="EMBL/GenBank/DDBJ databases">
        <title>YIM 75507 draft genome.</title>
        <authorList>
            <person name="Tang S."/>
            <person name="Feng Y."/>
        </authorList>
    </citation>
    <scope>NUCLEOTIDE SEQUENCE [LARGE SCALE GENOMIC DNA]</scope>
    <source>
        <strain evidence="5 6">YIM 75507</strain>
    </source>
</reference>
<dbReference type="OrthoDB" id="9812926at2"/>
<organism evidence="5 6">
    <name type="scientific">Bailinhaonella thermotolerans</name>
    <dbReference type="NCBI Taxonomy" id="1070861"/>
    <lineage>
        <taxon>Bacteria</taxon>
        <taxon>Bacillati</taxon>
        <taxon>Actinomycetota</taxon>
        <taxon>Actinomycetes</taxon>
        <taxon>Streptosporangiales</taxon>
        <taxon>Streptosporangiaceae</taxon>
        <taxon>Bailinhaonella</taxon>
    </lineage>
</organism>
<dbReference type="SUPFAM" id="SSF63829">
    <property type="entry name" value="Calcium-dependent phosphotriesterase"/>
    <property type="match status" value="1"/>
</dbReference>
<accession>A0A3A4AFL4</accession>
<evidence type="ECO:0000313" key="5">
    <source>
        <dbReference type="EMBL" id="RJL27149.1"/>
    </source>
</evidence>
<dbReference type="CDD" id="cd20224">
    <property type="entry name" value="PFM_alpha-toxin-like"/>
    <property type="match status" value="1"/>
</dbReference>
<dbReference type="SUPFAM" id="SSF49695">
    <property type="entry name" value="gamma-Crystallin-like"/>
    <property type="match status" value="1"/>
</dbReference>
<feature type="region of interest" description="Disordered" evidence="3">
    <location>
        <begin position="1"/>
        <end position="70"/>
    </location>
</feature>
<dbReference type="EMBL" id="QZEY01000011">
    <property type="protein sequence ID" value="RJL27149.1"/>
    <property type="molecule type" value="Genomic_DNA"/>
</dbReference>
<dbReference type="SUPFAM" id="SSF56973">
    <property type="entry name" value="Aerolisin/ETX pore-forming domain"/>
    <property type="match status" value="1"/>
</dbReference>
<gene>
    <name evidence="5" type="ORF">D5H75_25435</name>
</gene>
<proteinExistence type="inferred from homology"/>
<evidence type="ECO:0000313" key="6">
    <source>
        <dbReference type="Proteomes" id="UP000265768"/>
    </source>
</evidence>
<dbReference type="Gene3D" id="2.60.20.10">
    <property type="entry name" value="Crystallins"/>
    <property type="match status" value="1"/>
</dbReference>
<name>A0A3A4AFL4_9ACTN</name>
<dbReference type="Gene3D" id="3.30.412.10">
    <property type="entry name" value="Proaerolysin, chain A, domain 2"/>
    <property type="match status" value="1"/>
</dbReference>
<comment type="similarity">
    <text evidence="1">Belongs to the aerolysin family.</text>
</comment>
<dbReference type="AlphaFoldDB" id="A0A3A4AFL4"/>
<comment type="caution">
    <text evidence="5">The sequence shown here is derived from an EMBL/GenBank/DDBJ whole genome shotgun (WGS) entry which is preliminary data.</text>
</comment>
<evidence type="ECO:0000256" key="2">
    <source>
        <dbReference type="ARBA" id="ARBA00023157"/>
    </source>
</evidence>
<dbReference type="Proteomes" id="UP000265768">
    <property type="component" value="Unassembled WGS sequence"/>
</dbReference>
<feature type="compositionally biased region" description="Polar residues" evidence="3">
    <location>
        <begin position="591"/>
        <end position="601"/>
    </location>
</feature>
<keyword evidence="6" id="KW-1185">Reference proteome</keyword>
<feature type="compositionally biased region" description="Low complexity" evidence="3">
    <location>
        <begin position="12"/>
        <end position="25"/>
    </location>
</feature>
<dbReference type="InterPro" id="IPR055267">
    <property type="entry name" value="Aerolysin-like_C"/>
</dbReference>
<evidence type="ECO:0000256" key="1">
    <source>
        <dbReference type="ARBA" id="ARBA00009831"/>
    </source>
</evidence>
<keyword evidence="2" id="KW-1015">Disulfide bond</keyword>